<dbReference type="GO" id="GO:0005737">
    <property type="term" value="C:cytoplasm"/>
    <property type="evidence" value="ECO:0007669"/>
    <property type="project" value="UniProtKB-SubCell"/>
</dbReference>
<gene>
    <name evidence="14" type="primary">murC</name>
    <name evidence="18" type="ORF">A2867_00260</name>
</gene>
<dbReference type="Pfam" id="PF08245">
    <property type="entry name" value="Mur_ligase_M"/>
    <property type="match status" value="1"/>
</dbReference>
<dbReference type="HAMAP" id="MF_00046">
    <property type="entry name" value="MurC"/>
    <property type="match status" value="1"/>
</dbReference>
<dbReference type="InterPro" id="IPR013221">
    <property type="entry name" value="Mur_ligase_cen"/>
</dbReference>
<keyword evidence="6 14" id="KW-0132">Cell division</keyword>
<keyword evidence="8 14" id="KW-0067">ATP-binding</keyword>
<reference evidence="18 19" key="1">
    <citation type="journal article" date="2016" name="Nat. Commun.">
        <title>Thousands of microbial genomes shed light on interconnected biogeochemical processes in an aquifer system.</title>
        <authorList>
            <person name="Anantharaman K."/>
            <person name="Brown C.T."/>
            <person name="Hug L.A."/>
            <person name="Sharon I."/>
            <person name="Castelle C.J."/>
            <person name="Probst A.J."/>
            <person name="Thomas B.C."/>
            <person name="Singh A."/>
            <person name="Wilkins M.J."/>
            <person name="Karaoz U."/>
            <person name="Brodie E.L."/>
            <person name="Williams K.H."/>
            <person name="Hubbard S.S."/>
            <person name="Banfield J.F."/>
        </authorList>
    </citation>
    <scope>NUCLEOTIDE SEQUENCE [LARGE SCALE GENOMIC DNA]</scope>
</reference>
<accession>A0A1F5JMC6</accession>
<organism evidence="18 19">
    <name type="scientific">Candidatus Daviesbacteria bacterium RIFCSPHIGHO2_01_FULL_40_11</name>
    <dbReference type="NCBI Taxonomy" id="1797762"/>
    <lineage>
        <taxon>Bacteria</taxon>
        <taxon>Candidatus Daviesiibacteriota</taxon>
    </lineage>
</organism>
<keyword evidence="4 14" id="KW-0963">Cytoplasm</keyword>
<evidence type="ECO:0000256" key="14">
    <source>
        <dbReference type="HAMAP-Rule" id="MF_00046"/>
    </source>
</evidence>
<dbReference type="Pfam" id="PF02875">
    <property type="entry name" value="Mur_ligase_C"/>
    <property type="match status" value="1"/>
</dbReference>
<dbReference type="EC" id="6.3.2.8" evidence="3 14"/>
<sequence length="458" mass="51049">MAKKVHFLGIGGSGASGAAAIAEAQGFEVTGCDLQPNNEFTTIFKPNQLLTGHSPQHLASHIGSGNVAPDSIGVDILAVTPAIFSLDPDNPELLAAKEKNIPIMTWQQFLGEYLTKDKFVIAICGTHGKTTTTAMIAKLLEDAGLDPTVLLGAIVPKWGTNYRIPRQKVHNQEYFVIEADEFNDNFLPTKPDIAVVTNIEMDHPEYFKDLEAVKDSFKKFLIQAKQTVVANLSDPVVNQILSIHPKDVNTIIDYSKHLIDFTLQIPGEFNIMNASAAFQVGLILGIDPQATRQSLERFTGASRRFEYIGEYQGAKVYSDFGHHPTEIAKTMEAVREKFPKERILLIYQPHMFSRTKTLFNDFVKVFQKVPADKTYIIDIYPSREVDTELVSSHQLVKAIQKEIEPKFRNSEKVVPAIVYIGSKNQTLNKLKPEIRKGDIVFFMSAGDTDELAKELVRS</sequence>
<evidence type="ECO:0000256" key="6">
    <source>
        <dbReference type="ARBA" id="ARBA00022618"/>
    </source>
</evidence>
<dbReference type="EMBL" id="MFCP01000004">
    <property type="protein sequence ID" value="OGE29580.1"/>
    <property type="molecule type" value="Genomic_DNA"/>
</dbReference>
<comment type="pathway">
    <text evidence="2 14">Cell wall biogenesis; peptidoglycan biosynthesis.</text>
</comment>
<dbReference type="PANTHER" id="PTHR43445:SF3">
    <property type="entry name" value="UDP-N-ACETYLMURAMATE--L-ALANINE LIGASE"/>
    <property type="match status" value="1"/>
</dbReference>
<evidence type="ECO:0000256" key="3">
    <source>
        <dbReference type="ARBA" id="ARBA00012211"/>
    </source>
</evidence>
<evidence type="ECO:0000256" key="4">
    <source>
        <dbReference type="ARBA" id="ARBA00022490"/>
    </source>
</evidence>
<proteinExistence type="inferred from homology"/>
<evidence type="ECO:0000259" key="16">
    <source>
        <dbReference type="Pfam" id="PF02875"/>
    </source>
</evidence>
<evidence type="ECO:0000256" key="2">
    <source>
        <dbReference type="ARBA" id="ARBA00004752"/>
    </source>
</evidence>
<evidence type="ECO:0000256" key="5">
    <source>
        <dbReference type="ARBA" id="ARBA00022598"/>
    </source>
</evidence>
<dbReference type="Pfam" id="PF01225">
    <property type="entry name" value="Mur_ligase"/>
    <property type="match status" value="1"/>
</dbReference>
<dbReference type="UniPathway" id="UPA00219"/>
<keyword evidence="10 14" id="KW-0573">Peptidoglycan synthesis</keyword>
<dbReference type="Proteomes" id="UP000177555">
    <property type="component" value="Unassembled WGS sequence"/>
</dbReference>
<feature type="binding site" evidence="14">
    <location>
        <begin position="125"/>
        <end position="131"/>
    </location>
    <ligand>
        <name>ATP</name>
        <dbReference type="ChEBI" id="CHEBI:30616"/>
    </ligand>
</feature>
<comment type="subcellular location">
    <subcellularLocation>
        <location evidence="1 14">Cytoplasm</location>
    </subcellularLocation>
</comment>
<evidence type="ECO:0000256" key="12">
    <source>
        <dbReference type="ARBA" id="ARBA00023316"/>
    </source>
</evidence>
<evidence type="ECO:0000313" key="18">
    <source>
        <dbReference type="EMBL" id="OGE29580.1"/>
    </source>
</evidence>
<dbReference type="SUPFAM" id="SSF53244">
    <property type="entry name" value="MurD-like peptide ligases, peptide-binding domain"/>
    <property type="match status" value="1"/>
</dbReference>
<dbReference type="InterPro" id="IPR050061">
    <property type="entry name" value="MurCDEF_pg_biosynth"/>
</dbReference>
<dbReference type="InterPro" id="IPR036565">
    <property type="entry name" value="Mur-like_cat_sf"/>
</dbReference>
<dbReference type="SUPFAM" id="SSF51984">
    <property type="entry name" value="MurCD N-terminal domain"/>
    <property type="match status" value="1"/>
</dbReference>
<dbReference type="Gene3D" id="3.90.190.20">
    <property type="entry name" value="Mur ligase, C-terminal domain"/>
    <property type="match status" value="1"/>
</dbReference>
<name>A0A1F5JMC6_9BACT</name>
<comment type="similarity">
    <text evidence="14">Belongs to the MurCDEF family.</text>
</comment>
<dbReference type="InterPro" id="IPR005758">
    <property type="entry name" value="UDP-N-AcMur_Ala_ligase_MurC"/>
</dbReference>
<keyword evidence="9 14" id="KW-0133">Cell shape</keyword>
<dbReference type="SUPFAM" id="SSF53623">
    <property type="entry name" value="MurD-like peptide ligases, catalytic domain"/>
    <property type="match status" value="1"/>
</dbReference>
<feature type="domain" description="Mur ligase central" evidence="17">
    <location>
        <begin position="123"/>
        <end position="256"/>
    </location>
</feature>
<evidence type="ECO:0000256" key="7">
    <source>
        <dbReference type="ARBA" id="ARBA00022741"/>
    </source>
</evidence>
<dbReference type="GO" id="GO:0071555">
    <property type="term" value="P:cell wall organization"/>
    <property type="evidence" value="ECO:0007669"/>
    <property type="project" value="UniProtKB-KW"/>
</dbReference>
<comment type="caution">
    <text evidence="18">The sequence shown here is derived from an EMBL/GenBank/DDBJ whole genome shotgun (WGS) entry which is preliminary data.</text>
</comment>
<dbReference type="GO" id="GO:0008763">
    <property type="term" value="F:UDP-N-acetylmuramate-L-alanine ligase activity"/>
    <property type="evidence" value="ECO:0007669"/>
    <property type="project" value="UniProtKB-UniRule"/>
</dbReference>
<protein>
    <recommendedName>
        <fullName evidence="3 14">UDP-N-acetylmuramate--L-alanine ligase</fullName>
        <ecNumber evidence="3 14">6.3.2.8</ecNumber>
    </recommendedName>
    <alternativeName>
        <fullName evidence="14">UDP-N-acetylmuramoyl-L-alanine synthetase</fullName>
    </alternativeName>
</protein>
<evidence type="ECO:0000313" key="19">
    <source>
        <dbReference type="Proteomes" id="UP000177555"/>
    </source>
</evidence>
<evidence type="ECO:0000256" key="11">
    <source>
        <dbReference type="ARBA" id="ARBA00023306"/>
    </source>
</evidence>
<evidence type="ECO:0000256" key="1">
    <source>
        <dbReference type="ARBA" id="ARBA00004496"/>
    </source>
</evidence>
<evidence type="ECO:0000256" key="9">
    <source>
        <dbReference type="ARBA" id="ARBA00022960"/>
    </source>
</evidence>
<dbReference type="InterPro" id="IPR004101">
    <property type="entry name" value="Mur_ligase_C"/>
</dbReference>
<keyword evidence="7 14" id="KW-0547">Nucleotide-binding</keyword>
<evidence type="ECO:0000259" key="17">
    <source>
        <dbReference type="Pfam" id="PF08245"/>
    </source>
</evidence>
<keyword evidence="11 14" id="KW-0131">Cell cycle</keyword>
<dbReference type="InterPro" id="IPR036615">
    <property type="entry name" value="Mur_ligase_C_dom_sf"/>
</dbReference>
<dbReference type="GO" id="GO:0009252">
    <property type="term" value="P:peptidoglycan biosynthetic process"/>
    <property type="evidence" value="ECO:0007669"/>
    <property type="project" value="UniProtKB-UniRule"/>
</dbReference>
<dbReference type="AlphaFoldDB" id="A0A1F5JMC6"/>
<evidence type="ECO:0000259" key="15">
    <source>
        <dbReference type="Pfam" id="PF01225"/>
    </source>
</evidence>
<dbReference type="PANTHER" id="PTHR43445">
    <property type="entry name" value="UDP-N-ACETYLMURAMATE--L-ALANINE LIGASE-RELATED"/>
    <property type="match status" value="1"/>
</dbReference>
<feature type="domain" description="Mur ligase C-terminal" evidence="16">
    <location>
        <begin position="303"/>
        <end position="446"/>
    </location>
</feature>
<dbReference type="InterPro" id="IPR000713">
    <property type="entry name" value="Mur_ligase_N"/>
</dbReference>
<keyword evidence="12 14" id="KW-0961">Cell wall biogenesis/degradation</keyword>
<dbReference type="GO" id="GO:0051301">
    <property type="term" value="P:cell division"/>
    <property type="evidence" value="ECO:0007669"/>
    <property type="project" value="UniProtKB-KW"/>
</dbReference>
<evidence type="ECO:0000256" key="13">
    <source>
        <dbReference type="ARBA" id="ARBA00047833"/>
    </source>
</evidence>
<dbReference type="Gene3D" id="3.40.50.720">
    <property type="entry name" value="NAD(P)-binding Rossmann-like Domain"/>
    <property type="match status" value="1"/>
</dbReference>
<comment type="catalytic activity">
    <reaction evidence="13 14">
        <text>UDP-N-acetyl-alpha-D-muramate + L-alanine + ATP = UDP-N-acetyl-alpha-D-muramoyl-L-alanine + ADP + phosphate + H(+)</text>
        <dbReference type="Rhea" id="RHEA:23372"/>
        <dbReference type="ChEBI" id="CHEBI:15378"/>
        <dbReference type="ChEBI" id="CHEBI:30616"/>
        <dbReference type="ChEBI" id="CHEBI:43474"/>
        <dbReference type="ChEBI" id="CHEBI:57972"/>
        <dbReference type="ChEBI" id="CHEBI:70757"/>
        <dbReference type="ChEBI" id="CHEBI:83898"/>
        <dbReference type="ChEBI" id="CHEBI:456216"/>
        <dbReference type="EC" id="6.3.2.8"/>
    </reaction>
</comment>
<dbReference type="GO" id="GO:0005524">
    <property type="term" value="F:ATP binding"/>
    <property type="evidence" value="ECO:0007669"/>
    <property type="project" value="UniProtKB-UniRule"/>
</dbReference>
<keyword evidence="5 14" id="KW-0436">Ligase</keyword>
<feature type="domain" description="Mur ligase N-terminal catalytic" evidence="15">
    <location>
        <begin position="4"/>
        <end position="114"/>
    </location>
</feature>
<dbReference type="Gene3D" id="3.40.1190.10">
    <property type="entry name" value="Mur-like, catalytic domain"/>
    <property type="match status" value="1"/>
</dbReference>
<evidence type="ECO:0000256" key="10">
    <source>
        <dbReference type="ARBA" id="ARBA00022984"/>
    </source>
</evidence>
<evidence type="ECO:0000256" key="8">
    <source>
        <dbReference type="ARBA" id="ARBA00022840"/>
    </source>
</evidence>
<dbReference type="GO" id="GO:0008360">
    <property type="term" value="P:regulation of cell shape"/>
    <property type="evidence" value="ECO:0007669"/>
    <property type="project" value="UniProtKB-KW"/>
</dbReference>
<comment type="function">
    <text evidence="14">Cell wall formation.</text>
</comment>